<evidence type="ECO:0000256" key="1">
    <source>
        <dbReference type="SAM" id="MobiDB-lite"/>
    </source>
</evidence>
<proteinExistence type="predicted"/>
<feature type="region of interest" description="Disordered" evidence="1">
    <location>
        <begin position="213"/>
        <end position="339"/>
    </location>
</feature>
<feature type="compositionally biased region" description="Low complexity" evidence="1">
    <location>
        <begin position="12"/>
        <end position="28"/>
    </location>
</feature>
<feature type="compositionally biased region" description="Low complexity" evidence="1">
    <location>
        <begin position="152"/>
        <end position="164"/>
    </location>
</feature>
<feature type="region of interest" description="Disordered" evidence="1">
    <location>
        <begin position="125"/>
        <end position="166"/>
    </location>
</feature>
<reference evidence="2 3" key="1">
    <citation type="submission" date="2023-01" db="EMBL/GenBank/DDBJ databases">
        <title>Analysis of 21 Apiospora genomes using comparative genomics revels a genus with tremendous synthesis potential of carbohydrate active enzymes and secondary metabolites.</title>
        <authorList>
            <person name="Sorensen T."/>
        </authorList>
    </citation>
    <scope>NUCLEOTIDE SEQUENCE [LARGE SCALE GENOMIC DNA]</scope>
    <source>
        <strain evidence="2 3">CBS 135458</strain>
    </source>
</reference>
<protein>
    <submittedName>
        <fullName evidence="2">Uncharacterized protein</fullName>
    </submittedName>
</protein>
<evidence type="ECO:0000313" key="3">
    <source>
        <dbReference type="Proteomes" id="UP001480595"/>
    </source>
</evidence>
<dbReference type="GeneID" id="92096918"/>
<feature type="region of interest" description="Disordered" evidence="1">
    <location>
        <begin position="1"/>
        <end position="101"/>
    </location>
</feature>
<feature type="compositionally biased region" description="Low complexity" evidence="1">
    <location>
        <begin position="299"/>
        <end position="311"/>
    </location>
</feature>
<feature type="region of interest" description="Disordered" evidence="1">
    <location>
        <begin position="356"/>
        <end position="387"/>
    </location>
</feature>
<dbReference type="EMBL" id="JAQQWL010000011">
    <property type="protein sequence ID" value="KAK8050716.1"/>
    <property type="molecule type" value="Genomic_DNA"/>
</dbReference>
<feature type="compositionally biased region" description="Acidic residues" evidence="1">
    <location>
        <begin position="362"/>
        <end position="371"/>
    </location>
</feature>
<evidence type="ECO:0000313" key="2">
    <source>
        <dbReference type="EMBL" id="KAK8050716.1"/>
    </source>
</evidence>
<name>A0ABR1TVN6_9PEZI</name>
<accession>A0ABR1TVN6</accession>
<feature type="compositionally biased region" description="Polar residues" evidence="1">
    <location>
        <begin position="319"/>
        <end position="331"/>
    </location>
</feature>
<comment type="caution">
    <text evidence="2">The sequence shown here is derived from an EMBL/GenBank/DDBJ whole genome shotgun (WGS) entry which is preliminary data.</text>
</comment>
<feature type="compositionally biased region" description="Low complexity" evidence="1">
    <location>
        <begin position="276"/>
        <end position="292"/>
    </location>
</feature>
<keyword evidence="3" id="KW-1185">Reference proteome</keyword>
<gene>
    <name evidence="2" type="ORF">PG994_012446</name>
</gene>
<organism evidence="2 3">
    <name type="scientific">Apiospora phragmitis</name>
    <dbReference type="NCBI Taxonomy" id="2905665"/>
    <lineage>
        <taxon>Eukaryota</taxon>
        <taxon>Fungi</taxon>
        <taxon>Dikarya</taxon>
        <taxon>Ascomycota</taxon>
        <taxon>Pezizomycotina</taxon>
        <taxon>Sordariomycetes</taxon>
        <taxon>Xylariomycetidae</taxon>
        <taxon>Amphisphaeriales</taxon>
        <taxon>Apiosporaceae</taxon>
        <taxon>Apiospora</taxon>
    </lineage>
</organism>
<dbReference type="Proteomes" id="UP001480595">
    <property type="component" value="Unassembled WGS sequence"/>
</dbReference>
<dbReference type="RefSeq" id="XP_066712965.1">
    <property type="nucleotide sequence ID" value="XM_066863855.1"/>
</dbReference>
<feature type="compositionally biased region" description="Polar residues" evidence="1">
    <location>
        <begin position="1"/>
        <end position="11"/>
    </location>
</feature>
<sequence length="387" mass="41505">MEGQSINRGNASQESSSQGIISPSSSGSTPVIRIDTSGAKHVYIHHNYHPQEQRVRPDRKKQAGRAARQPGESKNKQADQQQGGPKPTTTHPPRPRPHKAPEPLAFLEELLIACLCLPWPIVPRDTSTEPIQRTAGRKTKMTAGTTEPSPPTSAQSASTSSSQPRVTHIHYTDQRNQHQQYHIRDINNNHCNQALNADPSMLHELASLPSRQQHVTANKSGQPEKPGMLPNPQKPKKIEPNKKNKGKSVATKDYDDSVVDVAGPSERAAATTTMKAAGSTAPASGSGDDSATQGEDDQTSGSNGTNNNVSVAKSGLSEADTSSVTNSSATDSPLPIISNRNNDVLVHLLSEWRTHATHTSDDGSDSDDDPFTEPGSIARATPNPRGW</sequence>